<feature type="transmembrane region" description="Helical" evidence="1">
    <location>
        <begin position="101"/>
        <end position="123"/>
    </location>
</feature>
<dbReference type="InterPro" id="IPR005471">
    <property type="entry name" value="Tscrpt_reg_IclR_N"/>
</dbReference>
<reference evidence="3 4" key="1">
    <citation type="submission" date="2020-08" db="EMBL/GenBank/DDBJ databases">
        <title>Sequencing the genomes of 1000 actinobacteria strains.</title>
        <authorList>
            <person name="Klenk H.-P."/>
        </authorList>
    </citation>
    <scope>NUCLEOTIDE SEQUENCE [LARGE SCALE GENOMIC DNA]</scope>
    <source>
        <strain evidence="3 4">DSM 17294</strain>
    </source>
</reference>
<keyword evidence="1" id="KW-1133">Transmembrane helix</keyword>
<comment type="caution">
    <text evidence="3">The sequence shown here is derived from an EMBL/GenBank/DDBJ whole genome shotgun (WGS) entry which is preliminary data.</text>
</comment>
<keyword evidence="3" id="KW-0238">DNA-binding</keyword>
<protein>
    <submittedName>
        <fullName evidence="3">DNA-binding IclR family transcriptional regulator</fullName>
    </submittedName>
</protein>
<dbReference type="Proteomes" id="UP000558997">
    <property type="component" value="Unassembled WGS sequence"/>
</dbReference>
<keyword evidence="1" id="KW-0472">Membrane</keyword>
<feature type="domain" description="HTH iclR-type" evidence="2">
    <location>
        <begin position="31"/>
        <end position="76"/>
    </location>
</feature>
<dbReference type="GO" id="GO:0006355">
    <property type="term" value="P:regulation of DNA-templated transcription"/>
    <property type="evidence" value="ECO:0007669"/>
    <property type="project" value="InterPro"/>
</dbReference>
<evidence type="ECO:0000256" key="1">
    <source>
        <dbReference type="SAM" id="Phobius"/>
    </source>
</evidence>
<evidence type="ECO:0000313" key="3">
    <source>
        <dbReference type="EMBL" id="MBB5983991.1"/>
    </source>
</evidence>
<dbReference type="EMBL" id="JACHNF010000002">
    <property type="protein sequence ID" value="MBB5983991.1"/>
    <property type="molecule type" value="Genomic_DNA"/>
</dbReference>
<gene>
    <name evidence="3" type="ORF">HDA44_007406</name>
</gene>
<name>A0A841E1A1_9ACTN</name>
<dbReference type="RefSeq" id="WP_184845037.1">
    <property type="nucleotide sequence ID" value="NZ_BAAAVN010000031.1"/>
</dbReference>
<sequence length="143" mass="14897">MNGPDHYREAERLLVLAATPAAKEIGLADARLLRALADADRRGSALPYLAHALGQPLSATEHRLHQLLEQGLVQQLDTGDWAATSPGLSTWGPESPTSTHLLVAAAGVHAGLAVAAATVAGLIDKRNGASEDAEALLWEKAVS</sequence>
<organism evidence="3 4">
    <name type="scientific">Kribbella solani</name>
    <dbReference type="NCBI Taxonomy" id="236067"/>
    <lineage>
        <taxon>Bacteria</taxon>
        <taxon>Bacillati</taxon>
        <taxon>Actinomycetota</taxon>
        <taxon>Actinomycetes</taxon>
        <taxon>Propionibacteriales</taxon>
        <taxon>Kribbellaceae</taxon>
        <taxon>Kribbella</taxon>
    </lineage>
</organism>
<keyword evidence="4" id="KW-1185">Reference proteome</keyword>
<accession>A0A841E1A1</accession>
<dbReference type="AlphaFoldDB" id="A0A841E1A1"/>
<evidence type="ECO:0000259" key="2">
    <source>
        <dbReference type="Pfam" id="PF09339"/>
    </source>
</evidence>
<keyword evidence="1" id="KW-0812">Transmembrane</keyword>
<proteinExistence type="predicted"/>
<dbReference type="GO" id="GO:0003677">
    <property type="term" value="F:DNA binding"/>
    <property type="evidence" value="ECO:0007669"/>
    <property type="project" value="UniProtKB-KW"/>
</dbReference>
<evidence type="ECO:0000313" key="4">
    <source>
        <dbReference type="Proteomes" id="UP000558997"/>
    </source>
</evidence>
<dbReference type="Pfam" id="PF09339">
    <property type="entry name" value="HTH_IclR"/>
    <property type="match status" value="1"/>
</dbReference>